<feature type="binding site" evidence="8">
    <location>
        <position position="173"/>
    </location>
    <ligand>
        <name>ATP</name>
        <dbReference type="ChEBI" id="CHEBI:30616"/>
    </ligand>
</feature>
<dbReference type="GO" id="GO:0030145">
    <property type="term" value="F:manganese ion binding"/>
    <property type="evidence" value="ECO:0007669"/>
    <property type="project" value="UniProtKB-UniRule"/>
</dbReference>
<keyword evidence="7 8" id="KW-0460">Magnesium</keyword>
<keyword evidence="8" id="KW-0464">Manganese</keyword>
<keyword evidence="5 8" id="KW-0547">Nucleotide-binding</keyword>
<dbReference type="PANTHER" id="PTHR32057:SF14">
    <property type="entry name" value="PROTEIN ADENYLYLTRANSFERASE SELO, MITOCHONDRIAL"/>
    <property type="match status" value="1"/>
</dbReference>
<feature type="active site" description="Proton acceptor" evidence="8">
    <location>
        <position position="249"/>
    </location>
</feature>
<comment type="similarity">
    <text evidence="1 8">Belongs to the SELO family.</text>
</comment>
<dbReference type="InterPro" id="IPR003846">
    <property type="entry name" value="SelO"/>
</dbReference>
<dbReference type="GO" id="GO:0070733">
    <property type="term" value="F:AMPylase activity"/>
    <property type="evidence" value="ECO:0007669"/>
    <property type="project" value="UniProtKB-EC"/>
</dbReference>
<name>A0A6N7LW23_9GAMM</name>
<dbReference type="EC" id="2.7.7.108" evidence="8"/>
<comment type="cofactor">
    <cofactor evidence="8">
        <name>Mg(2+)</name>
        <dbReference type="ChEBI" id="CHEBI:18420"/>
    </cofactor>
    <cofactor evidence="8">
        <name>Mn(2+)</name>
        <dbReference type="ChEBI" id="CHEBI:29035"/>
    </cofactor>
</comment>
<keyword evidence="4 8" id="KW-0479">Metal-binding</keyword>
<dbReference type="EMBL" id="WIRE01000001">
    <property type="protein sequence ID" value="MQX52491.1"/>
    <property type="molecule type" value="Genomic_DNA"/>
</dbReference>
<reference evidence="9 10" key="1">
    <citation type="submission" date="2019-10" db="EMBL/GenBank/DDBJ databases">
        <title>Alcanivorax sp.PA15-N-34 draft genome sequence.</title>
        <authorList>
            <person name="Liao X."/>
            <person name="Shao Z."/>
        </authorList>
    </citation>
    <scope>NUCLEOTIDE SEQUENCE [LARGE SCALE GENOMIC DNA]</scope>
    <source>
        <strain evidence="9 10">PA15-N-34</strain>
    </source>
</reference>
<keyword evidence="10" id="KW-1185">Reference proteome</keyword>
<organism evidence="9 10">
    <name type="scientific">Alcanivorax sediminis</name>
    <dbReference type="NCBI Taxonomy" id="2663008"/>
    <lineage>
        <taxon>Bacteria</taxon>
        <taxon>Pseudomonadati</taxon>
        <taxon>Pseudomonadota</taxon>
        <taxon>Gammaproteobacteria</taxon>
        <taxon>Oceanospirillales</taxon>
        <taxon>Alcanivoracaceae</taxon>
        <taxon>Alcanivorax</taxon>
    </lineage>
</organism>
<keyword evidence="2 8" id="KW-0808">Transferase</keyword>
<dbReference type="Proteomes" id="UP000469421">
    <property type="component" value="Unassembled WGS sequence"/>
</dbReference>
<feature type="binding site" evidence="8">
    <location>
        <position position="90"/>
    </location>
    <ligand>
        <name>ATP</name>
        <dbReference type="ChEBI" id="CHEBI:30616"/>
    </ligand>
</feature>
<evidence type="ECO:0000256" key="3">
    <source>
        <dbReference type="ARBA" id="ARBA00022695"/>
    </source>
</evidence>
<dbReference type="AlphaFoldDB" id="A0A6N7LW23"/>
<evidence type="ECO:0000256" key="5">
    <source>
        <dbReference type="ARBA" id="ARBA00022741"/>
    </source>
</evidence>
<comment type="catalytic activity">
    <reaction evidence="8">
        <text>L-threonyl-[protein] + ATP = 3-O-(5'-adenylyl)-L-threonyl-[protein] + diphosphate</text>
        <dbReference type="Rhea" id="RHEA:54292"/>
        <dbReference type="Rhea" id="RHEA-COMP:11060"/>
        <dbReference type="Rhea" id="RHEA-COMP:13847"/>
        <dbReference type="ChEBI" id="CHEBI:30013"/>
        <dbReference type="ChEBI" id="CHEBI:30616"/>
        <dbReference type="ChEBI" id="CHEBI:33019"/>
        <dbReference type="ChEBI" id="CHEBI:138113"/>
        <dbReference type="EC" id="2.7.7.108"/>
    </reaction>
</comment>
<keyword evidence="3 8" id="KW-0548">Nucleotidyltransferase</keyword>
<proteinExistence type="inferred from homology"/>
<protein>
    <recommendedName>
        <fullName evidence="8">Protein nucleotidyltransferase YdiU</fullName>
        <ecNumber evidence="8">2.7.7.-</ecNumber>
    </recommendedName>
    <alternativeName>
        <fullName evidence="8">Protein adenylyltransferase YdiU</fullName>
        <ecNumber evidence="8">2.7.7.108</ecNumber>
    </alternativeName>
    <alternativeName>
        <fullName evidence="8">Protein uridylyltransferase YdiU</fullName>
        <ecNumber evidence="8">2.7.7.-</ecNumber>
    </alternativeName>
</protein>
<dbReference type="NCBIfam" id="NF000658">
    <property type="entry name" value="PRK00029.1"/>
    <property type="match status" value="1"/>
</dbReference>
<accession>A0A6N7LW23</accession>
<comment type="catalytic activity">
    <reaction evidence="8">
        <text>L-tyrosyl-[protein] + ATP = O-(5'-adenylyl)-L-tyrosyl-[protein] + diphosphate</text>
        <dbReference type="Rhea" id="RHEA:54288"/>
        <dbReference type="Rhea" id="RHEA-COMP:10136"/>
        <dbReference type="Rhea" id="RHEA-COMP:13846"/>
        <dbReference type="ChEBI" id="CHEBI:30616"/>
        <dbReference type="ChEBI" id="CHEBI:33019"/>
        <dbReference type="ChEBI" id="CHEBI:46858"/>
        <dbReference type="ChEBI" id="CHEBI:83624"/>
        <dbReference type="EC" id="2.7.7.108"/>
    </reaction>
</comment>
<evidence type="ECO:0000256" key="7">
    <source>
        <dbReference type="ARBA" id="ARBA00022842"/>
    </source>
</evidence>
<comment type="caution">
    <text evidence="9">The sequence shown here is derived from an EMBL/GenBank/DDBJ whole genome shotgun (WGS) entry which is preliminary data.</text>
</comment>
<feature type="binding site" evidence="8">
    <location>
        <position position="180"/>
    </location>
    <ligand>
        <name>ATP</name>
        <dbReference type="ChEBI" id="CHEBI:30616"/>
    </ligand>
</feature>
<feature type="binding site" evidence="8">
    <location>
        <position position="123"/>
    </location>
    <ligand>
        <name>ATP</name>
        <dbReference type="ChEBI" id="CHEBI:30616"/>
    </ligand>
</feature>
<feature type="binding site" evidence="8">
    <location>
        <position position="250"/>
    </location>
    <ligand>
        <name>Mg(2+)</name>
        <dbReference type="ChEBI" id="CHEBI:18420"/>
    </ligand>
</feature>
<comment type="catalytic activity">
    <reaction evidence="8">
        <text>L-histidyl-[protein] + UTP = N(tele)-(5'-uridylyl)-L-histidyl-[protein] + diphosphate</text>
        <dbReference type="Rhea" id="RHEA:83891"/>
        <dbReference type="Rhea" id="RHEA-COMP:9745"/>
        <dbReference type="Rhea" id="RHEA-COMP:20239"/>
        <dbReference type="ChEBI" id="CHEBI:29979"/>
        <dbReference type="ChEBI" id="CHEBI:33019"/>
        <dbReference type="ChEBI" id="CHEBI:46398"/>
        <dbReference type="ChEBI" id="CHEBI:233474"/>
    </reaction>
</comment>
<feature type="binding site" evidence="8">
    <location>
        <position position="110"/>
    </location>
    <ligand>
        <name>ATP</name>
        <dbReference type="ChEBI" id="CHEBI:30616"/>
    </ligand>
</feature>
<evidence type="ECO:0000256" key="1">
    <source>
        <dbReference type="ARBA" id="ARBA00009747"/>
    </source>
</evidence>
<evidence type="ECO:0000256" key="8">
    <source>
        <dbReference type="HAMAP-Rule" id="MF_00692"/>
    </source>
</evidence>
<comment type="catalytic activity">
    <reaction evidence="8">
        <text>L-seryl-[protein] + ATP = 3-O-(5'-adenylyl)-L-seryl-[protein] + diphosphate</text>
        <dbReference type="Rhea" id="RHEA:58120"/>
        <dbReference type="Rhea" id="RHEA-COMP:9863"/>
        <dbReference type="Rhea" id="RHEA-COMP:15073"/>
        <dbReference type="ChEBI" id="CHEBI:29999"/>
        <dbReference type="ChEBI" id="CHEBI:30616"/>
        <dbReference type="ChEBI" id="CHEBI:33019"/>
        <dbReference type="ChEBI" id="CHEBI:142516"/>
        <dbReference type="EC" id="2.7.7.108"/>
    </reaction>
</comment>
<evidence type="ECO:0000256" key="2">
    <source>
        <dbReference type="ARBA" id="ARBA00022679"/>
    </source>
</evidence>
<evidence type="ECO:0000313" key="9">
    <source>
        <dbReference type="EMBL" id="MQX52491.1"/>
    </source>
</evidence>
<dbReference type="Pfam" id="PF02696">
    <property type="entry name" value="SelO"/>
    <property type="match status" value="1"/>
</dbReference>
<comment type="catalytic activity">
    <reaction evidence="8">
        <text>L-seryl-[protein] + UTP = O-(5'-uridylyl)-L-seryl-[protein] + diphosphate</text>
        <dbReference type="Rhea" id="RHEA:64604"/>
        <dbReference type="Rhea" id="RHEA-COMP:9863"/>
        <dbReference type="Rhea" id="RHEA-COMP:16635"/>
        <dbReference type="ChEBI" id="CHEBI:29999"/>
        <dbReference type="ChEBI" id="CHEBI:33019"/>
        <dbReference type="ChEBI" id="CHEBI:46398"/>
        <dbReference type="ChEBI" id="CHEBI:156051"/>
    </reaction>
</comment>
<dbReference type="GO" id="GO:0000287">
    <property type="term" value="F:magnesium ion binding"/>
    <property type="evidence" value="ECO:0007669"/>
    <property type="project" value="UniProtKB-UniRule"/>
</dbReference>
<dbReference type="GO" id="GO:0005524">
    <property type="term" value="F:ATP binding"/>
    <property type="evidence" value="ECO:0007669"/>
    <property type="project" value="UniProtKB-UniRule"/>
</dbReference>
<keyword evidence="6 8" id="KW-0067">ATP-binding</keyword>
<evidence type="ECO:0000256" key="4">
    <source>
        <dbReference type="ARBA" id="ARBA00022723"/>
    </source>
</evidence>
<dbReference type="PANTHER" id="PTHR32057">
    <property type="entry name" value="PROTEIN ADENYLYLTRANSFERASE SELO, MITOCHONDRIAL"/>
    <property type="match status" value="1"/>
</dbReference>
<evidence type="ECO:0000256" key="6">
    <source>
        <dbReference type="ARBA" id="ARBA00022840"/>
    </source>
</evidence>
<comment type="catalytic activity">
    <reaction evidence="8">
        <text>L-tyrosyl-[protein] + UTP = O-(5'-uridylyl)-L-tyrosyl-[protein] + diphosphate</text>
        <dbReference type="Rhea" id="RHEA:83887"/>
        <dbReference type="Rhea" id="RHEA-COMP:10136"/>
        <dbReference type="Rhea" id="RHEA-COMP:20238"/>
        <dbReference type="ChEBI" id="CHEBI:33019"/>
        <dbReference type="ChEBI" id="CHEBI:46398"/>
        <dbReference type="ChEBI" id="CHEBI:46858"/>
        <dbReference type="ChEBI" id="CHEBI:90602"/>
    </reaction>
</comment>
<sequence length="483" mass="53089">MSQTFGFQFDNSYSQLPEPLFSLCDPQPVADPSLVLFNHLLAEELGLDGKALAEKPDWFSGNGAIPGSTPLAQAYAGHQFGRLTMLGDGRAILLGEHLNKDGQRLDIQLKGAGRTPFSRGGDGRAALGPMLREYVISEAMHALGIPTTRSLAVTATGEPVYREQGLPGAILTRVAASHVRVGTFQYAAAQQDPALMDTLIKYTLRRHYPEQADSDNPALALLDAVMARQIELVTHWMRVGFIHGVLNTDNVTLSGESIDYGPCAFMDGYDIDTVFSSIDHQGRYAFGNQASITQWNLGRFAETLLTHIDEDVDRAVEIATERLKAYSELWDESWLAMMRNKLGLTGCEPEDETLAKDLLSLMQLHKADYTNTFRGLIGGASLHGQPYDNDAFAAWHSRWLERLDRSPQGREHAWELMRSSNPAVIPRNHQVDKALRAAEEGDLSVIESLLAALANPYDERDSADPYGQPPGDDEVVCATFCGT</sequence>
<feature type="binding site" evidence="8">
    <location>
        <position position="122"/>
    </location>
    <ligand>
        <name>ATP</name>
        <dbReference type="ChEBI" id="CHEBI:30616"/>
    </ligand>
</feature>
<feature type="binding site" evidence="8">
    <location>
        <position position="259"/>
    </location>
    <ligand>
        <name>ATP</name>
        <dbReference type="ChEBI" id="CHEBI:30616"/>
    </ligand>
</feature>
<dbReference type="RefSeq" id="WP_153499265.1">
    <property type="nucleotide sequence ID" value="NZ_JBMZXE010000028.1"/>
</dbReference>
<dbReference type="HAMAP" id="MF_00692">
    <property type="entry name" value="SelO"/>
    <property type="match status" value="1"/>
</dbReference>
<gene>
    <name evidence="8" type="primary">ydiU</name>
    <name evidence="8" type="synonym">selO</name>
    <name evidence="9" type="ORF">GFN93_04480</name>
</gene>
<feature type="binding site" evidence="8">
    <location>
        <position position="87"/>
    </location>
    <ligand>
        <name>ATP</name>
        <dbReference type="ChEBI" id="CHEBI:30616"/>
    </ligand>
</feature>
<feature type="binding site" evidence="8">
    <location>
        <position position="259"/>
    </location>
    <ligand>
        <name>Mg(2+)</name>
        <dbReference type="ChEBI" id="CHEBI:18420"/>
    </ligand>
</feature>
<evidence type="ECO:0000313" key="10">
    <source>
        <dbReference type="Proteomes" id="UP000469421"/>
    </source>
</evidence>
<feature type="binding site" evidence="8">
    <location>
        <position position="89"/>
    </location>
    <ligand>
        <name>ATP</name>
        <dbReference type="ChEBI" id="CHEBI:30616"/>
    </ligand>
</feature>
<comment type="function">
    <text evidence="8">Nucleotidyltransferase involved in the post-translational modification of proteins. It can catalyze the addition of adenosine monophosphate (AMP) or uridine monophosphate (UMP) to a protein, resulting in modifications known as AMPylation and UMPylation.</text>
</comment>
<dbReference type="EC" id="2.7.7.-" evidence="8"/>